<dbReference type="EMBL" id="FR872582">
    <property type="protein sequence ID" value="CCB89528.1"/>
    <property type="molecule type" value="Genomic_DNA"/>
</dbReference>
<proteinExistence type="predicted"/>
<accession>F8L9J1</accession>
<dbReference type="AlphaFoldDB" id="F8L9J1"/>
<dbReference type="STRING" id="331113.SNE_A16510"/>
<name>F8L9J1_SIMNZ</name>
<protein>
    <submittedName>
        <fullName evidence="1">Uncharacterized protein</fullName>
    </submittedName>
</protein>
<dbReference type="Proteomes" id="UP000000496">
    <property type="component" value="Chromosome gsn.131"/>
</dbReference>
<reference evidence="1 2" key="2">
    <citation type="journal article" date="2011" name="Mol. Biol. Evol.">
        <title>Unity in variety--the pan-genome of the Chlamydiae.</title>
        <authorList>
            <person name="Collingro A."/>
            <person name="Tischler P."/>
            <person name="Weinmaier T."/>
            <person name="Penz T."/>
            <person name="Heinz E."/>
            <person name="Brunham R.C."/>
            <person name="Read T.D."/>
            <person name="Bavoil P.M."/>
            <person name="Sachse K."/>
            <person name="Kahane S."/>
            <person name="Friedman M.G."/>
            <person name="Rattei T."/>
            <person name="Myers G.S."/>
            <person name="Horn M."/>
        </authorList>
    </citation>
    <scope>NUCLEOTIDE SEQUENCE [LARGE SCALE GENOMIC DNA]</scope>
    <source>
        <strain evidence="2">ATCC VR-1471 / Z</strain>
    </source>
</reference>
<dbReference type="HOGENOM" id="CLU_2791700_0_0_0"/>
<sequence length="68" mass="7578">MSKAVMGLFVFFACIFVVTFTALKLAEVKLYEPSGFNIHDKPVTCTDCGKYMWSGPHIHSCAESVDEE</sequence>
<organism evidence="1 2">
    <name type="scientific">Simkania negevensis (strain ATCC VR-1471 / DSM 27360 / Z)</name>
    <dbReference type="NCBI Taxonomy" id="331113"/>
    <lineage>
        <taxon>Bacteria</taxon>
        <taxon>Pseudomonadati</taxon>
        <taxon>Chlamydiota</taxon>
        <taxon>Chlamydiia</taxon>
        <taxon>Parachlamydiales</taxon>
        <taxon>Simkaniaceae</taxon>
        <taxon>Simkania</taxon>
    </lineage>
</organism>
<keyword evidence="2" id="KW-1185">Reference proteome</keyword>
<dbReference type="RefSeq" id="WP_013943994.1">
    <property type="nucleotide sequence ID" value="NC_015713.1"/>
</dbReference>
<evidence type="ECO:0000313" key="2">
    <source>
        <dbReference type="Proteomes" id="UP000000496"/>
    </source>
</evidence>
<dbReference type="OrthoDB" id="9797655at2"/>
<evidence type="ECO:0000313" key="1">
    <source>
        <dbReference type="EMBL" id="CCB89528.1"/>
    </source>
</evidence>
<dbReference type="KEGG" id="sng:SNE_A16510"/>
<gene>
    <name evidence="1" type="ordered locus">SNE_A16510</name>
</gene>
<reference key="1">
    <citation type="journal article" date="2011" name="Mol. Biol. Evol.">
        <title>Unity in variety -- the pan-genome of the Chlamydiae.</title>
        <authorList>
            <person name="Collingro A."/>
            <person name="Tischler P."/>
            <person name="Weinmaier T."/>
            <person name="Penz T."/>
            <person name="Heinz E."/>
            <person name="Brunham R.C."/>
            <person name="Read T.D."/>
            <person name="Bavoil P.M."/>
            <person name="Sachse K."/>
            <person name="Kahane S."/>
            <person name="Friedman M.G."/>
            <person name="Rattei T."/>
            <person name="Myers G.S.A."/>
            <person name="Horn M."/>
        </authorList>
    </citation>
    <scope>NUCLEOTIDE SEQUENCE</scope>
    <source>
        <strain>Z</strain>
    </source>
</reference>